<dbReference type="EMBL" id="MFUU01000012">
    <property type="protein sequence ID" value="OGI86017.1"/>
    <property type="molecule type" value="Genomic_DNA"/>
</dbReference>
<proteinExistence type="predicted"/>
<evidence type="ECO:0000313" key="2">
    <source>
        <dbReference type="Proteomes" id="UP000179352"/>
    </source>
</evidence>
<organism evidence="1 2">
    <name type="scientific">Candidatus Nomurabacteria bacterium RIFCSPLOWO2_01_FULL_39_17</name>
    <dbReference type="NCBI Taxonomy" id="1801770"/>
    <lineage>
        <taxon>Bacteria</taxon>
        <taxon>Candidatus Nomuraibacteriota</taxon>
    </lineage>
</organism>
<evidence type="ECO:0000313" key="1">
    <source>
        <dbReference type="EMBL" id="OGI86017.1"/>
    </source>
</evidence>
<sequence length="229" mass="26483">MTRLPDYDKEFKKKIKNNFNEVISLLDEKEEGMVKKVATFSSNFDFRDASVKSKIRRDKIFRAHFAKDPGKQNIYQALAAKYIQNIKGVKNFVSLGNNAKVVSSGAVMTRTQFRSLGGVDEAKTIDFEWDYNSRHFYASHKYTKDKRGGGAQSNQYKDVQIFIQQVNPSTLRNTYFLAICDGNFYNGKDTISNTTRMERLKNITNNRNVFAMRLGDLKAWLENNFYSKK</sequence>
<comment type="caution">
    <text evidence="1">The sequence shown here is derived from an EMBL/GenBank/DDBJ whole genome shotgun (WGS) entry which is preliminary data.</text>
</comment>
<dbReference type="AlphaFoldDB" id="A0A1F6WVW2"/>
<gene>
    <name evidence="1" type="ORF">A3A01_01880</name>
</gene>
<reference evidence="1 2" key="1">
    <citation type="journal article" date="2016" name="Nat. Commun.">
        <title>Thousands of microbial genomes shed light on interconnected biogeochemical processes in an aquifer system.</title>
        <authorList>
            <person name="Anantharaman K."/>
            <person name="Brown C.T."/>
            <person name="Hug L.A."/>
            <person name="Sharon I."/>
            <person name="Castelle C.J."/>
            <person name="Probst A.J."/>
            <person name="Thomas B.C."/>
            <person name="Singh A."/>
            <person name="Wilkins M.J."/>
            <person name="Karaoz U."/>
            <person name="Brodie E.L."/>
            <person name="Williams K.H."/>
            <person name="Hubbard S.S."/>
            <person name="Banfield J.F."/>
        </authorList>
    </citation>
    <scope>NUCLEOTIDE SEQUENCE [LARGE SCALE GENOMIC DNA]</scope>
</reference>
<name>A0A1F6WVW2_9BACT</name>
<dbReference type="Proteomes" id="UP000179352">
    <property type="component" value="Unassembled WGS sequence"/>
</dbReference>
<protein>
    <submittedName>
        <fullName evidence="1">Uncharacterized protein</fullName>
    </submittedName>
</protein>
<accession>A0A1F6WVW2</accession>